<keyword evidence="1" id="KW-0805">Transcription regulation</keyword>
<dbReference type="InterPro" id="IPR011711">
    <property type="entry name" value="GntR_C"/>
</dbReference>
<dbReference type="InterPro" id="IPR008920">
    <property type="entry name" value="TF_FadR/GntR_C"/>
</dbReference>
<name>A0ABZ2PSH1_9NOCA</name>
<sequence>MPSSRTASDRAASRVVDEIQRMIISGELLPGQQVRQELMAERLGVSRLPVREGLRQLTAEGLVRHEHNVGYAVARLEQFEFDQIYLMRAALEREVLVSLPVFDNKALAHVRSLADEVAEAADRVDILTMRLSNQAFHFAMFDQSPMNLIVQELRRLWTLAMPYHAVYLYDPAARIRILEEHEDMIAALADHDNHRLVELMNAHRRGGESGTSTVLRAGGVSPAV</sequence>
<dbReference type="PRINTS" id="PR00035">
    <property type="entry name" value="HTHGNTR"/>
</dbReference>
<dbReference type="CDD" id="cd07377">
    <property type="entry name" value="WHTH_GntR"/>
    <property type="match status" value="1"/>
</dbReference>
<dbReference type="Gene3D" id="1.20.120.530">
    <property type="entry name" value="GntR ligand-binding domain-like"/>
    <property type="match status" value="1"/>
</dbReference>
<evidence type="ECO:0000256" key="2">
    <source>
        <dbReference type="ARBA" id="ARBA00023125"/>
    </source>
</evidence>
<dbReference type="SMART" id="SM00345">
    <property type="entry name" value="HTH_GNTR"/>
    <property type="match status" value="1"/>
</dbReference>
<feature type="domain" description="HTH gntR-type" evidence="4">
    <location>
        <begin position="9"/>
        <end position="76"/>
    </location>
</feature>
<dbReference type="PANTHER" id="PTHR43537">
    <property type="entry name" value="TRANSCRIPTIONAL REGULATOR, GNTR FAMILY"/>
    <property type="match status" value="1"/>
</dbReference>
<dbReference type="Gene3D" id="1.10.10.10">
    <property type="entry name" value="Winged helix-like DNA-binding domain superfamily/Winged helix DNA-binding domain"/>
    <property type="match status" value="1"/>
</dbReference>
<keyword evidence="2" id="KW-0238">DNA-binding</keyword>
<keyword evidence="3" id="KW-0804">Transcription</keyword>
<keyword evidence="6" id="KW-1185">Reference proteome</keyword>
<proteinExistence type="predicted"/>
<dbReference type="InterPro" id="IPR036390">
    <property type="entry name" value="WH_DNA-bd_sf"/>
</dbReference>
<dbReference type="EMBL" id="CP147846">
    <property type="protein sequence ID" value="WXG71847.1"/>
    <property type="molecule type" value="Genomic_DNA"/>
</dbReference>
<dbReference type="Pfam" id="PF00392">
    <property type="entry name" value="GntR"/>
    <property type="match status" value="1"/>
</dbReference>
<reference evidence="5 6" key="1">
    <citation type="submission" date="2024-03" db="EMBL/GenBank/DDBJ databases">
        <title>Natural products discovery in diverse microorganisms through a two-stage MS feature dereplication strategy.</title>
        <authorList>
            <person name="Zhang R."/>
        </authorList>
    </citation>
    <scope>NUCLEOTIDE SEQUENCE [LARGE SCALE GENOMIC DNA]</scope>
    <source>
        <strain evidence="5 6">18930</strain>
    </source>
</reference>
<dbReference type="Proteomes" id="UP001432000">
    <property type="component" value="Chromosome"/>
</dbReference>
<dbReference type="InterPro" id="IPR036388">
    <property type="entry name" value="WH-like_DNA-bd_sf"/>
</dbReference>
<dbReference type="InterPro" id="IPR000524">
    <property type="entry name" value="Tscrpt_reg_HTH_GntR"/>
</dbReference>
<dbReference type="Pfam" id="PF07729">
    <property type="entry name" value="FCD"/>
    <property type="match status" value="1"/>
</dbReference>
<protein>
    <submittedName>
        <fullName evidence="5">GntR family transcriptional regulator</fullName>
    </submittedName>
</protein>
<evidence type="ECO:0000313" key="5">
    <source>
        <dbReference type="EMBL" id="WXG71847.1"/>
    </source>
</evidence>
<accession>A0ABZ2PSH1</accession>
<dbReference type="SUPFAM" id="SSF48008">
    <property type="entry name" value="GntR ligand-binding domain-like"/>
    <property type="match status" value="1"/>
</dbReference>
<dbReference type="SUPFAM" id="SSF46785">
    <property type="entry name" value="Winged helix' DNA-binding domain"/>
    <property type="match status" value="1"/>
</dbReference>
<gene>
    <name evidence="5" type="ORF">WDS16_26730</name>
</gene>
<evidence type="ECO:0000256" key="1">
    <source>
        <dbReference type="ARBA" id="ARBA00023015"/>
    </source>
</evidence>
<evidence type="ECO:0000256" key="3">
    <source>
        <dbReference type="ARBA" id="ARBA00023163"/>
    </source>
</evidence>
<evidence type="ECO:0000313" key="6">
    <source>
        <dbReference type="Proteomes" id="UP001432000"/>
    </source>
</evidence>
<dbReference type="PROSITE" id="PS50949">
    <property type="entry name" value="HTH_GNTR"/>
    <property type="match status" value="1"/>
</dbReference>
<organism evidence="5 6">
    <name type="scientific">Rhodococcus sovatensis</name>
    <dbReference type="NCBI Taxonomy" id="1805840"/>
    <lineage>
        <taxon>Bacteria</taxon>
        <taxon>Bacillati</taxon>
        <taxon>Actinomycetota</taxon>
        <taxon>Actinomycetes</taxon>
        <taxon>Mycobacteriales</taxon>
        <taxon>Nocardiaceae</taxon>
        <taxon>Rhodococcus</taxon>
    </lineage>
</organism>
<evidence type="ECO:0000259" key="4">
    <source>
        <dbReference type="PROSITE" id="PS50949"/>
    </source>
</evidence>
<dbReference type="PANTHER" id="PTHR43537:SF49">
    <property type="entry name" value="TRANSCRIPTIONAL REGULATORY PROTEIN"/>
    <property type="match status" value="1"/>
</dbReference>